<gene>
    <name evidence="2" type="ORF">QTL97_16475</name>
</gene>
<dbReference type="InterPro" id="IPR008557">
    <property type="entry name" value="PhoX"/>
</dbReference>
<organism evidence="2 3">
    <name type="scientific">Sporosarcina thermotolerans</name>
    <dbReference type="NCBI Taxonomy" id="633404"/>
    <lineage>
        <taxon>Bacteria</taxon>
        <taxon>Bacillati</taxon>
        <taxon>Bacillota</taxon>
        <taxon>Bacilli</taxon>
        <taxon>Bacillales</taxon>
        <taxon>Caryophanaceae</taxon>
        <taxon>Sporosarcina</taxon>
    </lineage>
</organism>
<keyword evidence="3" id="KW-1185">Reference proteome</keyword>
<evidence type="ECO:0000313" key="3">
    <source>
        <dbReference type="Proteomes" id="UP001271648"/>
    </source>
</evidence>
<proteinExistence type="predicted"/>
<dbReference type="EMBL" id="JAUBDJ010000014">
    <property type="protein sequence ID" value="MDW0118527.1"/>
    <property type="molecule type" value="Genomic_DNA"/>
</dbReference>
<dbReference type="Proteomes" id="UP001271648">
    <property type="component" value="Unassembled WGS sequence"/>
</dbReference>
<name>A0AAW9AAL6_9BACL</name>
<evidence type="ECO:0000313" key="2">
    <source>
        <dbReference type="EMBL" id="MDW0118527.1"/>
    </source>
</evidence>
<reference evidence="2 3" key="1">
    <citation type="submission" date="2023-06" db="EMBL/GenBank/DDBJ databases">
        <title>Sporosarcina sp. nov., isolated from Korean traditional fermented seafood 'Jeotgal'.</title>
        <authorList>
            <person name="Yang A.I."/>
            <person name="Shin N.-R."/>
        </authorList>
    </citation>
    <scope>NUCLEOTIDE SEQUENCE [LARGE SCALE GENOMIC DNA]</scope>
    <source>
        <strain evidence="2 3">KCTC43456</strain>
    </source>
</reference>
<dbReference type="PANTHER" id="PTHR35399:SF2">
    <property type="entry name" value="DUF839 DOMAIN-CONTAINING PROTEIN"/>
    <property type="match status" value="1"/>
</dbReference>
<evidence type="ECO:0000256" key="1">
    <source>
        <dbReference type="SAM" id="SignalP"/>
    </source>
</evidence>
<keyword evidence="1" id="KW-0732">Signal</keyword>
<dbReference type="Pfam" id="PF05787">
    <property type="entry name" value="PhoX"/>
    <property type="match status" value="1"/>
</dbReference>
<comment type="caution">
    <text evidence="2">The sequence shown here is derived from an EMBL/GenBank/DDBJ whole genome shotgun (WGS) entry which is preliminary data.</text>
</comment>
<dbReference type="PANTHER" id="PTHR35399">
    <property type="entry name" value="SLR8030 PROTEIN"/>
    <property type="match status" value="1"/>
</dbReference>
<protein>
    <submittedName>
        <fullName evidence="2">DUF839 domain-containing protein</fullName>
    </submittedName>
</protein>
<sequence length="584" mass="63842">MNKKKVIIPLLSAALLFPTAVNVFAQPHKPIEGVKSVEFIGMPVPATNEEKSTMYSDAKVKVTLKDGTQKTVELDYTSLAKPGDVINGKIVGAAVDINGNLITNKKGEPLVSPSPDANSLLSVNGKSGKLYMINHFESMPNNEFGTVPRALYLNTVQQDKKTGELKITDIEAIDFSKYGGVWTPCAGILSPWNTHLGSEEYEPNARAHEANPEKSSVTQFARNYYQDATAIGNPYLYGYTTEVSVHPNGEAKAVKHHSMGRLSFENVTVAPDNRTVYYGDDGGYVMSFMYIADKAKDLSAGTLYAAKFEQTSAENGGAGNLKWINLGHANDQEIKELAETLTFSDIFETTNDAEYAAANGFSHIKTSAGEEYLKIKIGMEKAAAFLESRRYGAMLGATSEFNKMETVTFNKADNKVYMAMSTIAKGMEENPNDPVDDIRLPKINAGGIYEMSLAERQTDREGNRIDSDYVPTKMEAIIVGEDIPQDEEGNRAHLDKIANPDNIVYSENLRTLFIAEDTGNHVNNVGWAYNVDTKELSRIVSAPDGGEVTGIQAIDNLNGYSYLMVGSQNPGNIGYIQLPPVNKK</sequence>
<feature type="signal peptide" evidence="1">
    <location>
        <begin position="1"/>
        <end position="25"/>
    </location>
</feature>
<dbReference type="RefSeq" id="WP_283734235.1">
    <property type="nucleotide sequence ID" value="NZ_CP125968.1"/>
</dbReference>
<feature type="chain" id="PRO_5043398617" evidence="1">
    <location>
        <begin position="26"/>
        <end position="584"/>
    </location>
</feature>
<dbReference type="AlphaFoldDB" id="A0AAW9AAL6"/>
<accession>A0AAW9AAL6</accession>